<evidence type="ECO:0000259" key="11">
    <source>
        <dbReference type="PROSITE" id="PS50885"/>
    </source>
</evidence>
<comment type="similarity">
    <text evidence="6">Belongs to the methyl-accepting chemotaxis (MCP) protein family.</text>
</comment>
<evidence type="ECO:0000256" key="5">
    <source>
        <dbReference type="ARBA" id="ARBA00023224"/>
    </source>
</evidence>
<evidence type="ECO:0000256" key="9">
    <source>
        <dbReference type="SAM" id="Phobius"/>
    </source>
</evidence>
<dbReference type="AlphaFoldDB" id="A0A5C8NYP1"/>
<feature type="transmembrane region" description="Helical" evidence="9">
    <location>
        <begin position="81"/>
        <end position="99"/>
    </location>
</feature>
<keyword evidence="8" id="KW-0175">Coiled coil</keyword>
<feature type="transmembrane region" description="Helical" evidence="9">
    <location>
        <begin position="358"/>
        <end position="381"/>
    </location>
</feature>
<evidence type="ECO:0000256" key="4">
    <source>
        <dbReference type="ARBA" id="ARBA00023136"/>
    </source>
</evidence>
<keyword evidence="13" id="KW-1185">Reference proteome</keyword>
<dbReference type="RefSeq" id="WP_147704284.1">
    <property type="nucleotide sequence ID" value="NZ_VDUY01000003.1"/>
</dbReference>
<dbReference type="PANTHER" id="PTHR32089">
    <property type="entry name" value="METHYL-ACCEPTING CHEMOTAXIS PROTEIN MCPB"/>
    <property type="match status" value="1"/>
</dbReference>
<dbReference type="PROSITE" id="PS50111">
    <property type="entry name" value="CHEMOTAXIS_TRANSDUC_2"/>
    <property type="match status" value="1"/>
</dbReference>
<dbReference type="Pfam" id="PF00015">
    <property type="entry name" value="MCPsignal"/>
    <property type="match status" value="1"/>
</dbReference>
<evidence type="ECO:0000256" key="6">
    <source>
        <dbReference type="ARBA" id="ARBA00029447"/>
    </source>
</evidence>
<evidence type="ECO:0000256" key="2">
    <source>
        <dbReference type="ARBA" id="ARBA00022692"/>
    </source>
</evidence>
<evidence type="ECO:0000259" key="10">
    <source>
        <dbReference type="PROSITE" id="PS50111"/>
    </source>
</evidence>
<dbReference type="GO" id="GO:0016020">
    <property type="term" value="C:membrane"/>
    <property type="evidence" value="ECO:0007669"/>
    <property type="project" value="UniProtKB-SubCell"/>
</dbReference>
<dbReference type="SUPFAM" id="SSF58104">
    <property type="entry name" value="Methyl-accepting chemotaxis protein (MCP) signaling domain"/>
    <property type="match status" value="1"/>
</dbReference>
<proteinExistence type="inferred from homology"/>
<dbReference type="SMART" id="SM00283">
    <property type="entry name" value="MA"/>
    <property type="match status" value="1"/>
</dbReference>
<dbReference type="GO" id="GO:0007165">
    <property type="term" value="P:signal transduction"/>
    <property type="evidence" value="ECO:0007669"/>
    <property type="project" value="UniProtKB-KW"/>
</dbReference>
<dbReference type="Pfam" id="PF13675">
    <property type="entry name" value="PilJ"/>
    <property type="match status" value="1"/>
</dbReference>
<keyword evidence="5 7" id="KW-0807">Transducer</keyword>
<keyword evidence="3 9" id="KW-1133">Transmembrane helix</keyword>
<evidence type="ECO:0000313" key="12">
    <source>
        <dbReference type="EMBL" id="TXL66373.1"/>
    </source>
</evidence>
<name>A0A5C8NYP1_9BURK</name>
<dbReference type="PROSITE" id="PS50885">
    <property type="entry name" value="HAMP"/>
    <property type="match status" value="1"/>
</dbReference>
<dbReference type="PANTHER" id="PTHR32089:SF119">
    <property type="entry name" value="METHYL-ACCEPTING CHEMOTAXIS PROTEIN CTPL"/>
    <property type="match status" value="1"/>
</dbReference>
<comment type="caution">
    <text evidence="12">The sequence shown here is derived from an EMBL/GenBank/DDBJ whole genome shotgun (WGS) entry which is preliminary data.</text>
</comment>
<feature type="domain" description="HAMP" evidence="11">
    <location>
        <begin position="419"/>
        <end position="465"/>
    </location>
</feature>
<dbReference type="InterPro" id="IPR029095">
    <property type="entry name" value="NarX-like_N"/>
</dbReference>
<reference evidence="12 13" key="1">
    <citation type="submission" date="2019-06" db="EMBL/GenBank/DDBJ databases">
        <title>Quisquiliibacterium sp. nov., isolated from a maize field.</title>
        <authorList>
            <person name="Lin S.-Y."/>
            <person name="Tsai C.-F."/>
            <person name="Young C.-C."/>
        </authorList>
    </citation>
    <scope>NUCLEOTIDE SEQUENCE [LARGE SCALE GENOMIC DNA]</scope>
    <source>
        <strain evidence="12 13">CC-CFT501</strain>
    </source>
</reference>
<sequence length="743" mass="79346">MLKMAIKLPGFRQSRSNVPVDAAPDTALIETLLPDDGGEPIGFDSHDADADDAVRAGGTRRRKRFTIPFIGHLPFQSQLKVWLPVLLMSALLGLAFLWLDARQATDTARWTQWLGDALTHSQRLAKAAPNAIAGNTDAFRQLDESRQTVNRSLRQLADAGVAAPLGADAPDAAALLDGWRPSDQAAAALLGQQALLTSLADFRQQVARTNPQLLAATQVVATNRLQAGASAREVAMAGELVALSQRIARDAGALGIADVVDAEGLRQAVSSLRQLSDALLNGSDRMRISPVGEGEARRSLEWLRQASTATEASLATLMTNFQGMQQARAAERRIFADSEPVRGRLESLRDALRAGGGLAAWSKVIAAVSGAVALLALFGMFRAFLSDSEQRAEEAERQRAVAERLEQEAKRANDQNQGAILRLMNELQEVADGDLTIQATVSEDITGAIADSVNYTVEELRSLVSRINATAEMVGEASSKAQMTASSLQAASEQQSREIRETGESVLRMAQQINEVSARAAESAQVARHSLSASEEGSRAVDNAISGMNGIRDQIQETAKRIKRLGESSQEVGEIIELISDITEQTNVLALNAAIQAASAGEAGRGFTIVAEEVQRLAERSAEATKQIAALIRTIQTDTQDAVAAMERSTQGVVEGTRLSDEAGRALGEIGRVSKHLAELIEDFSNTTSKQAASAGTVAQSIQRILLVTEQTSEGTLQTAGSIRQLSELAQELKSSVTRFKVA</sequence>
<keyword evidence="2 9" id="KW-0812">Transmembrane</keyword>
<comment type="subcellular location">
    <subcellularLocation>
        <location evidence="1">Membrane</location>
        <topology evidence="1">Multi-pass membrane protein</topology>
    </subcellularLocation>
</comment>
<feature type="coiled-coil region" evidence="8">
    <location>
        <begin position="385"/>
        <end position="422"/>
    </location>
</feature>
<dbReference type="Gene3D" id="1.10.287.950">
    <property type="entry name" value="Methyl-accepting chemotaxis protein"/>
    <property type="match status" value="1"/>
</dbReference>
<evidence type="ECO:0000313" key="13">
    <source>
        <dbReference type="Proteomes" id="UP000321548"/>
    </source>
</evidence>
<organism evidence="12 13">
    <name type="scientific">Zeimonas arvi</name>
    <dbReference type="NCBI Taxonomy" id="2498847"/>
    <lineage>
        <taxon>Bacteria</taxon>
        <taxon>Pseudomonadati</taxon>
        <taxon>Pseudomonadota</taxon>
        <taxon>Betaproteobacteria</taxon>
        <taxon>Burkholderiales</taxon>
        <taxon>Burkholderiaceae</taxon>
        <taxon>Zeimonas</taxon>
    </lineage>
</organism>
<gene>
    <name evidence="12" type="ORF">FHP08_09940</name>
</gene>
<dbReference type="InterPro" id="IPR003660">
    <property type="entry name" value="HAMP_dom"/>
</dbReference>
<dbReference type="InterPro" id="IPR004089">
    <property type="entry name" value="MCPsignal_dom"/>
</dbReference>
<dbReference type="OrthoDB" id="9177152at2"/>
<evidence type="ECO:0000256" key="1">
    <source>
        <dbReference type="ARBA" id="ARBA00004141"/>
    </source>
</evidence>
<evidence type="ECO:0000256" key="3">
    <source>
        <dbReference type="ARBA" id="ARBA00022989"/>
    </source>
</evidence>
<dbReference type="EMBL" id="VDUY01000003">
    <property type="protein sequence ID" value="TXL66373.1"/>
    <property type="molecule type" value="Genomic_DNA"/>
</dbReference>
<evidence type="ECO:0000256" key="7">
    <source>
        <dbReference type="PROSITE-ProRule" id="PRU00284"/>
    </source>
</evidence>
<feature type="domain" description="Methyl-accepting transducer" evidence="10">
    <location>
        <begin position="470"/>
        <end position="706"/>
    </location>
</feature>
<dbReference type="CDD" id="cd11386">
    <property type="entry name" value="MCP_signal"/>
    <property type="match status" value="1"/>
</dbReference>
<dbReference type="Proteomes" id="UP000321548">
    <property type="component" value="Unassembled WGS sequence"/>
</dbReference>
<protein>
    <submittedName>
        <fullName evidence="12">Methyl-accepting chemotaxis protein</fullName>
    </submittedName>
</protein>
<accession>A0A5C8NYP1</accession>
<keyword evidence="4 9" id="KW-0472">Membrane</keyword>
<evidence type="ECO:0000256" key="8">
    <source>
        <dbReference type="SAM" id="Coils"/>
    </source>
</evidence>